<organism evidence="2 3">
    <name type="scientific">Streptomyces halobius</name>
    <dbReference type="NCBI Taxonomy" id="2879846"/>
    <lineage>
        <taxon>Bacteria</taxon>
        <taxon>Bacillati</taxon>
        <taxon>Actinomycetota</taxon>
        <taxon>Actinomycetes</taxon>
        <taxon>Kitasatosporales</taxon>
        <taxon>Streptomycetaceae</taxon>
        <taxon>Streptomyces</taxon>
    </lineage>
</organism>
<dbReference type="RefSeq" id="WP_248865588.1">
    <property type="nucleotide sequence ID" value="NZ_CP086322.1"/>
</dbReference>
<evidence type="ECO:0000256" key="1">
    <source>
        <dbReference type="SAM" id="MobiDB-lite"/>
    </source>
</evidence>
<name>A0ABY4MAE0_9ACTN</name>
<feature type="compositionally biased region" description="Basic and acidic residues" evidence="1">
    <location>
        <begin position="47"/>
        <end position="57"/>
    </location>
</feature>
<sequence length="75" mass="7634">MSAHQPSPTPAARRAEDDAREQPPTMNELLAACAAATAVSTPPDAPEETRAGKRAEPADEPEAGAAPSTQGRDAA</sequence>
<evidence type="ECO:0000313" key="3">
    <source>
        <dbReference type="Proteomes" id="UP000830115"/>
    </source>
</evidence>
<proteinExistence type="predicted"/>
<accession>A0ABY4MAE0</accession>
<dbReference type="EMBL" id="CP086322">
    <property type="protein sequence ID" value="UQA94734.1"/>
    <property type="molecule type" value="Genomic_DNA"/>
</dbReference>
<protein>
    <submittedName>
        <fullName evidence="2">Uncharacterized protein</fullName>
    </submittedName>
</protein>
<reference evidence="2" key="1">
    <citation type="submission" date="2021-10" db="EMBL/GenBank/DDBJ databases">
        <title>Streptomyces nigrumlapis sp.nov.,an antimicrobial producing actinobacterium isolated from Black Gobi rocks.</title>
        <authorList>
            <person name="Wen Y."/>
            <person name="Zhang W."/>
            <person name="Liu X.G."/>
        </authorList>
    </citation>
    <scope>NUCLEOTIDE SEQUENCE</scope>
    <source>
        <strain evidence="2">ST13-2-2</strain>
    </source>
</reference>
<dbReference type="Proteomes" id="UP000830115">
    <property type="component" value="Chromosome"/>
</dbReference>
<evidence type="ECO:0000313" key="2">
    <source>
        <dbReference type="EMBL" id="UQA94734.1"/>
    </source>
</evidence>
<keyword evidence="3" id="KW-1185">Reference proteome</keyword>
<feature type="region of interest" description="Disordered" evidence="1">
    <location>
        <begin position="1"/>
        <end position="75"/>
    </location>
</feature>
<gene>
    <name evidence="2" type="ORF">K9S39_25310</name>
</gene>